<organism evidence="2 3">
    <name type="scientific">Limosilactobacillus reuteri</name>
    <name type="common">Lactobacillus reuteri</name>
    <dbReference type="NCBI Taxonomy" id="1598"/>
    <lineage>
        <taxon>Bacteria</taxon>
        <taxon>Bacillati</taxon>
        <taxon>Bacillota</taxon>
        <taxon>Bacilli</taxon>
        <taxon>Lactobacillales</taxon>
        <taxon>Lactobacillaceae</taxon>
        <taxon>Limosilactobacillus</taxon>
    </lineage>
</organism>
<feature type="compositionally biased region" description="Polar residues" evidence="1">
    <location>
        <begin position="487"/>
        <end position="504"/>
    </location>
</feature>
<comment type="caution">
    <text evidence="2">The sequence shown here is derived from an EMBL/GenBank/DDBJ whole genome shotgun (WGS) entry which is preliminary data.</text>
</comment>
<proteinExistence type="predicted"/>
<evidence type="ECO:0000256" key="1">
    <source>
        <dbReference type="SAM" id="MobiDB-lite"/>
    </source>
</evidence>
<protein>
    <submittedName>
        <fullName evidence="2">Capsid protein</fullName>
    </submittedName>
</protein>
<dbReference type="EMBL" id="QGHT01000041">
    <property type="protein sequence ID" value="PWT40562.1"/>
    <property type="molecule type" value="Genomic_DNA"/>
</dbReference>
<gene>
    <name evidence="2" type="ORF">DKZ22_08415</name>
</gene>
<evidence type="ECO:0000313" key="3">
    <source>
        <dbReference type="Proteomes" id="UP000245980"/>
    </source>
</evidence>
<sequence length="518" mass="59059">MSFLTALKNLIWKGGVKLGMVKSLNLITDDDRVAIDQSEYDRIQLAKKYYRDDLPLVHYRNSYGNRRHRKMSTLNVTKLASKRLASIIFNEQCELSLEDAKLNKLLADIIDANHFNLQFEQHLETGIALGGLAARPYVDDQDNIRIAWANATQFYPLRTNTDNISECVFASRSTRVENKQNVYYTLLEFHQWDGPDTYIITNELYRSTENDVVGDQVSLDRIYPGMQKRIQFNGVIKKPLFAYFRTPGANNRDLDSPLGMGIVDNSKNVIDAINRTHDEFVHEIRMGKRRIAVPAEMLRPGNKFGSTANDDEIHPLMFDPDMDVYEQFYGDADNMSVTDLTSDIRTSSYKEAIDYFLREFEEQTGFSAGTFSFDGQSVKTATEVVSENSTTYQTRSSYTTQVELFLNQLVTAILEVASTPEFFSDKKARCQFDADKELNLSVHFDDGVFVDKDKQKSDELALVAAGIMPKKQYLIRNFGLSDEEASQWVQESLQEQPEYSTNAQEETHSPDDESVGAE</sequence>
<dbReference type="RefSeq" id="WP_109884121.1">
    <property type="nucleotide sequence ID" value="NZ_QGHR01000012.1"/>
</dbReference>
<reference evidence="2 3" key="1">
    <citation type="journal article" date="2018" name="Front. Microbiol.">
        <title>Comparative Genomics of the Herbivore Gut Symbiont Lactobacillus reuteri Reveals Genetic Diversity and Lifestyle Adaptation.</title>
        <authorList>
            <person name="Zhao J."/>
        </authorList>
    </citation>
    <scope>NUCLEOTIDE SEQUENCE [LARGE SCALE GENOMIC DNA]</scope>
    <source>
        <strain evidence="2 3">LR10</strain>
    </source>
</reference>
<dbReference type="Pfam" id="PF05133">
    <property type="entry name" value="SPP1_portal"/>
    <property type="match status" value="1"/>
</dbReference>
<dbReference type="PIRSF" id="PIRSF011911">
    <property type="entry name" value="A118_put_portal"/>
    <property type="match status" value="1"/>
</dbReference>
<dbReference type="NCBIfam" id="TIGR01542">
    <property type="entry name" value="A118_put_portal"/>
    <property type="match status" value="1"/>
</dbReference>
<accession>A0A855XA38</accession>
<dbReference type="AlphaFoldDB" id="A0A855XA38"/>
<feature type="region of interest" description="Disordered" evidence="1">
    <location>
        <begin position="486"/>
        <end position="518"/>
    </location>
</feature>
<evidence type="ECO:0000313" key="2">
    <source>
        <dbReference type="EMBL" id="PWT40562.1"/>
    </source>
</evidence>
<dbReference type="Proteomes" id="UP000245980">
    <property type="component" value="Unassembled WGS sequence"/>
</dbReference>
<name>A0A855XA38_LIMRT</name>
<dbReference type="InterPro" id="IPR006432">
    <property type="entry name" value="Phage_portal_A118-type"/>
</dbReference>
<dbReference type="InterPro" id="IPR021145">
    <property type="entry name" value="Portal_protein_SPP1_Gp6-like"/>
</dbReference>